<dbReference type="EMBL" id="CM043016">
    <property type="protein sequence ID" value="KAI4468177.1"/>
    <property type="molecule type" value="Genomic_DNA"/>
</dbReference>
<keyword evidence="2" id="KW-1185">Reference proteome</keyword>
<evidence type="ECO:0000313" key="2">
    <source>
        <dbReference type="Proteomes" id="UP001056778"/>
    </source>
</evidence>
<organism evidence="1 2">
    <name type="scientific">Holotrichia oblita</name>
    <name type="common">Chafer beetle</name>
    <dbReference type="NCBI Taxonomy" id="644536"/>
    <lineage>
        <taxon>Eukaryota</taxon>
        <taxon>Metazoa</taxon>
        <taxon>Ecdysozoa</taxon>
        <taxon>Arthropoda</taxon>
        <taxon>Hexapoda</taxon>
        <taxon>Insecta</taxon>
        <taxon>Pterygota</taxon>
        <taxon>Neoptera</taxon>
        <taxon>Endopterygota</taxon>
        <taxon>Coleoptera</taxon>
        <taxon>Polyphaga</taxon>
        <taxon>Scarabaeiformia</taxon>
        <taxon>Scarabaeidae</taxon>
        <taxon>Melolonthinae</taxon>
        <taxon>Holotrichia</taxon>
    </lineage>
</organism>
<reference evidence="1" key="1">
    <citation type="submission" date="2022-04" db="EMBL/GenBank/DDBJ databases">
        <title>Chromosome-scale genome assembly of Holotrichia oblita Faldermann.</title>
        <authorList>
            <person name="Rongchong L."/>
        </authorList>
    </citation>
    <scope>NUCLEOTIDE SEQUENCE</scope>
    <source>
        <strain evidence="1">81SQS9</strain>
    </source>
</reference>
<proteinExistence type="predicted"/>
<gene>
    <name evidence="1" type="ORF">MML48_2g00012343</name>
</gene>
<evidence type="ECO:0000313" key="1">
    <source>
        <dbReference type="EMBL" id="KAI4468177.1"/>
    </source>
</evidence>
<comment type="caution">
    <text evidence="1">The sequence shown here is derived from an EMBL/GenBank/DDBJ whole genome shotgun (WGS) entry which is preliminary data.</text>
</comment>
<dbReference type="Proteomes" id="UP001056778">
    <property type="component" value="Chromosome 2"/>
</dbReference>
<protein>
    <submittedName>
        <fullName evidence="1">Uncharacterized protein</fullName>
    </submittedName>
</protein>
<accession>A0ACB9TN25</accession>
<name>A0ACB9TN25_HOLOL</name>
<sequence length="105" mass="12489">MKRLRKIAGKTKLDKIRSEDIRMKLKQESVTSKIKKRQLNWYGHIKGMTTESQIRKVMEARRKGKRNTQKDMARRDRRKGKRDRQNNDPNECSGEGPQDMEEMGE</sequence>